<evidence type="ECO:0000313" key="3">
    <source>
        <dbReference type="Proteomes" id="UP001434883"/>
    </source>
</evidence>
<organism evidence="2 3">
    <name type="scientific">Xenoophorus captivus</name>
    <dbReference type="NCBI Taxonomy" id="1517983"/>
    <lineage>
        <taxon>Eukaryota</taxon>
        <taxon>Metazoa</taxon>
        <taxon>Chordata</taxon>
        <taxon>Craniata</taxon>
        <taxon>Vertebrata</taxon>
        <taxon>Euteleostomi</taxon>
        <taxon>Actinopterygii</taxon>
        <taxon>Neopterygii</taxon>
        <taxon>Teleostei</taxon>
        <taxon>Neoteleostei</taxon>
        <taxon>Acanthomorphata</taxon>
        <taxon>Ovalentaria</taxon>
        <taxon>Atherinomorphae</taxon>
        <taxon>Cyprinodontiformes</taxon>
        <taxon>Goodeidae</taxon>
        <taxon>Xenoophorus</taxon>
    </lineage>
</organism>
<protein>
    <submittedName>
        <fullName evidence="2">Uncharacterized protein</fullName>
    </submittedName>
</protein>
<proteinExistence type="predicted"/>
<gene>
    <name evidence="2" type="ORF">XENOCAPTIV_008335</name>
</gene>
<feature type="region of interest" description="Disordered" evidence="1">
    <location>
        <begin position="64"/>
        <end position="90"/>
    </location>
</feature>
<evidence type="ECO:0000313" key="2">
    <source>
        <dbReference type="EMBL" id="MEQ2198136.1"/>
    </source>
</evidence>
<accession>A0ABV0QQN2</accession>
<keyword evidence="3" id="KW-1185">Reference proteome</keyword>
<reference evidence="2 3" key="1">
    <citation type="submission" date="2021-06" db="EMBL/GenBank/DDBJ databases">
        <authorList>
            <person name="Palmer J.M."/>
        </authorList>
    </citation>
    <scope>NUCLEOTIDE SEQUENCE [LARGE SCALE GENOMIC DNA]</scope>
    <source>
        <strain evidence="2 3">XC_2019</strain>
        <tissue evidence="2">Muscle</tissue>
    </source>
</reference>
<dbReference type="EMBL" id="JAHRIN010018777">
    <property type="protein sequence ID" value="MEQ2198136.1"/>
    <property type="molecule type" value="Genomic_DNA"/>
</dbReference>
<sequence>MYRKTKQLEIVMCICFHPFVMKRLKSSGATFKSGISGMKSTCVNLRATSSVGINTASLKDTTRCSTTKQEASGHENQGAPNTSGTKLLRSTSQGGVVKISRSLMFPWSSNMSIIFK</sequence>
<dbReference type="Proteomes" id="UP001434883">
    <property type="component" value="Unassembled WGS sequence"/>
</dbReference>
<comment type="caution">
    <text evidence="2">The sequence shown here is derived from an EMBL/GenBank/DDBJ whole genome shotgun (WGS) entry which is preliminary data.</text>
</comment>
<name>A0ABV0QQN2_9TELE</name>
<evidence type="ECO:0000256" key="1">
    <source>
        <dbReference type="SAM" id="MobiDB-lite"/>
    </source>
</evidence>